<evidence type="ECO:0000313" key="2">
    <source>
        <dbReference type="EMBL" id="SEA15561.1"/>
    </source>
</evidence>
<dbReference type="PANTHER" id="PTHR30535">
    <property type="entry name" value="VITAMIN B12-BINDING PROTEIN"/>
    <property type="match status" value="1"/>
</dbReference>
<dbReference type="PROSITE" id="PS51257">
    <property type="entry name" value="PROKAR_LIPOPROTEIN"/>
    <property type="match status" value="1"/>
</dbReference>
<dbReference type="Proteomes" id="UP000198820">
    <property type="component" value="Unassembled WGS sequence"/>
</dbReference>
<dbReference type="PANTHER" id="PTHR30535:SF34">
    <property type="entry name" value="MOLYBDATE-BINDING PROTEIN MOLA"/>
    <property type="match status" value="1"/>
</dbReference>
<dbReference type="Pfam" id="PF01497">
    <property type="entry name" value="Peripla_BP_2"/>
    <property type="match status" value="1"/>
</dbReference>
<dbReference type="SUPFAM" id="SSF53807">
    <property type="entry name" value="Helical backbone' metal receptor"/>
    <property type="match status" value="1"/>
</dbReference>
<dbReference type="RefSeq" id="WP_093241051.1">
    <property type="nucleotide sequence ID" value="NZ_FNQF01000003.1"/>
</dbReference>
<feature type="domain" description="Fe/B12 periplasmic-binding" evidence="1">
    <location>
        <begin position="98"/>
        <end position="370"/>
    </location>
</feature>
<dbReference type="InterPro" id="IPR050902">
    <property type="entry name" value="ABC_Transporter_SBP"/>
</dbReference>
<gene>
    <name evidence="2" type="ORF">SAMN05421540_103274</name>
</gene>
<proteinExistence type="predicted"/>
<sequence length="383" mass="43699">MKKHLLTFLLISVFLFSCQNKKTDKIEDKSISQHTKVDINIDYATGFEVESYENYDVLKVKNSWPNSDQTFTYIITKKEVDLPKDLNYTHRINLPIERSIVSSTTHIPSLIDLNVLSTLVAFPEPDYISSAEAREYINDNKVLNIGQNQQLNTELTISSQADVFVGFSMNGKNKAYDLIEKSGIPIVYNGDWVEKTPLGKAEWIKFFGVLFGKKDEALKAFESVERSYNEMKLLAQKAKNKPTVLSGSLYRDVWYLPGGASWQAMFFNDANTNYIYADNDETGSLSLSFESVLNKAQDADIWISPGSFTTYDKMTKQNPHYKQFKAFQNKEIYGIAGKKGETGGVIYYELAPNRPDLVLKDLIKICHPELIKEHEFVFFQALK</sequence>
<dbReference type="AlphaFoldDB" id="A0A1H3YWI4"/>
<dbReference type="InterPro" id="IPR002491">
    <property type="entry name" value="ABC_transptr_periplasmic_BD"/>
</dbReference>
<organism evidence="2 3">
    <name type="scientific">Psychroflexus halocasei</name>
    <dbReference type="NCBI Taxonomy" id="908615"/>
    <lineage>
        <taxon>Bacteria</taxon>
        <taxon>Pseudomonadati</taxon>
        <taxon>Bacteroidota</taxon>
        <taxon>Flavobacteriia</taxon>
        <taxon>Flavobacteriales</taxon>
        <taxon>Flavobacteriaceae</taxon>
        <taxon>Psychroflexus</taxon>
    </lineage>
</organism>
<keyword evidence="3" id="KW-1185">Reference proteome</keyword>
<dbReference type="PROSITE" id="PS50983">
    <property type="entry name" value="FE_B12_PBP"/>
    <property type="match status" value="1"/>
</dbReference>
<dbReference type="EMBL" id="FNQF01000003">
    <property type="protein sequence ID" value="SEA15561.1"/>
    <property type="molecule type" value="Genomic_DNA"/>
</dbReference>
<evidence type="ECO:0000313" key="3">
    <source>
        <dbReference type="Proteomes" id="UP000198820"/>
    </source>
</evidence>
<accession>A0A1H3YWI4</accession>
<name>A0A1H3YWI4_9FLAO</name>
<reference evidence="2 3" key="1">
    <citation type="submission" date="2016-10" db="EMBL/GenBank/DDBJ databases">
        <authorList>
            <person name="de Groot N.N."/>
        </authorList>
    </citation>
    <scope>NUCLEOTIDE SEQUENCE [LARGE SCALE GENOMIC DNA]</scope>
    <source>
        <strain evidence="2 3">DSM 23581</strain>
    </source>
</reference>
<protein>
    <submittedName>
        <fullName evidence="2">Iron complex transport system substrate-binding protein</fullName>
    </submittedName>
</protein>
<dbReference type="GO" id="GO:0071281">
    <property type="term" value="P:cellular response to iron ion"/>
    <property type="evidence" value="ECO:0007669"/>
    <property type="project" value="TreeGrafter"/>
</dbReference>
<dbReference type="Gene3D" id="3.40.50.1980">
    <property type="entry name" value="Nitrogenase molybdenum iron protein domain"/>
    <property type="match status" value="2"/>
</dbReference>
<dbReference type="STRING" id="908615.SAMN05421540_103274"/>
<evidence type="ECO:0000259" key="1">
    <source>
        <dbReference type="PROSITE" id="PS50983"/>
    </source>
</evidence>